<accession>A0A7Y3XBZ9</accession>
<dbReference type="RefSeq" id="WP_171703333.1">
    <property type="nucleotide sequence ID" value="NZ_JABFHI010000013.1"/>
</dbReference>
<evidence type="ECO:0000313" key="2">
    <source>
        <dbReference type="Proteomes" id="UP000588806"/>
    </source>
</evidence>
<evidence type="ECO:0000313" key="1">
    <source>
        <dbReference type="EMBL" id="NOG32878.1"/>
    </source>
</evidence>
<comment type="caution">
    <text evidence="1">The sequence shown here is derived from an EMBL/GenBank/DDBJ whole genome shotgun (WGS) entry which is preliminary data.</text>
</comment>
<protein>
    <submittedName>
        <fullName evidence="1">Uncharacterized protein</fullName>
    </submittedName>
</protein>
<reference evidence="1 2" key="1">
    <citation type="submission" date="2020-05" db="EMBL/GenBank/DDBJ databases">
        <authorList>
            <person name="Ruan W."/>
            <person name="Jeon C.O."/>
            <person name="Chun B.H."/>
        </authorList>
    </citation>
    <scope>NUCLEOTIDE SEQUENCE [LARGE SCALE GENOMIC DNA]</scope>
    <source>
        <strain evidence="1 2">TBZ9</strain>
    </source>
</reference>
<gene>
    <name evidence="1" type="ORF">HLB35_15900</name>
</gene>
<organism evidence="1 2">
    <name type="scientific">Vreelandella azerica</name>
    <dbReference type="NCBI Taxonomy" id="2732867"/>
    <lineage>
        <taxon>Bacteria</taxon>
        <taxon>Pseudomonadati</taxon>
        <taxon>Pseudomonadota</taxon>
        <taxon>Gammaproteobacteria</taxon>
        <taxon>Oceanospirillales</taxon>
        <taxon>Halomonadaceae</taxon>
        <taxon>Vreelandella</taxon>
    </lineage>
</organism>
<sequence>MSMTVDQSVTLESRYGSFGGQIHGAFDEDLSEPEREHCHRILQLGLKAFHDELAAAHGGNYPMGALVAKIDTFTDPNTPNEEIKL</sequence>
<dbReference type="Proteomes" id="UP000588806">
    <property type="component" value="Unassembled WGS sequence"/>
</dbReference>
<proteinExistence type="predicted"/>
<dbReference type="EMBL" id="JABFHI010000013">
    <property type="protein sequence ID" value="NOG32878.1"/>
    <property type="molecule type" value="Genomic_DNA"/>
</dbReference>
<name>A0A7Y3XBZ9_9GAMM</name>
<dbReference type="AlphaFoldDB" id="A0A7Y3XBZ9"/>
<reference evidence="1 2" key="2">
    <citation type="submission" date="2020-06" db="EMBL/GenBank/DDBJ databases">
        <title>Halomonas songnenensis sp. nov., a moderately halophilic bacterium isolated from saline and alkaline soils.</title>
        <authorList>
            <person name="Jiang J."/>
            <person name="Pan Y."/>
        </authorList>
    </citation>
    <scope>NUCLEOTIDE SEQUENCE [LARGE SCALE GENOMIC DNA]</scope>
    <source>
        <strain evidence="1 2">TBZ9</strain>
    </source>
</reference>
<keyword evidence="2" id="KW-1185">Reference proteome</keyword>